<accession>A0A1S8L3B9</accession>
<dbReference type="AlphaFoldDB" id="A0A1S8L3B9"/>
<dbReference type="InterPro" id="IPR036366">
    <property type="entry name" value="PGBDSf"/>
</dbReference>
<dbReference type="SUPFAM" id="SSF47090">
    <property type="entry name" value="PGBD-like"/>
    <property type="match status" value="1"/>
</dbReference>
<dbReference type="EMBL" id="CP096983">
    <property type="protein sequence ID" value="URZ12603.1"/>
    <property type="molecule type" value="Genomic_DNA"/>
</dbReference>
<gene>
    <name evidence="1" type="ORF">CROST_033260</name>
</gene>
<name>A0A1S8L3B9_9CLOT</name>
<organism evidence="1 2">
    <name type="scientific">Clostridium felsineum</name>
    <dbReference type="NCBI Taxonomy" id="36839"/>
    <lineage>
        <taxon>Bacteria</taxon>
        <taxon>Bacillati</taxon>
        <taxon>Bacillota</taxon>
        <taxon>Clostridia</taxon>
        <taxon>Eubacteriales</taxon>
        <taxon>Clostridiaceae</taxon>
        <taxon>Clostridium</taxon>
    </lineage>
</organism>
<reference evidence="1 2" key="1">
    <citation type="submission" date="2022-04" db="EMBL/GenBank/DDBJ databases">
        <title>Genome sequence of C. roseum typestrain.</title>
        <authorList>
            <person name="Poehlein A."/>
            <person name="Schoch T."/>
            <person name="Duerre P."/>
            <person name="Daniel R."/>
        </authorList>
    </citation>
    <scope>NUCLEOTIDE SEQUENCE [LARGE SCALE GENOMIC DNA]</scope>
    <source>
        <strain evidence="1 2">DSM 7320</strain>
    </source>
</reference>
<evidence type="ECO:0000313" key="1">
    <source>
        <dbReference type="EMBL" id="URZ12603.1"/>
    </source>
</evidence>
<dbReference type="Proteomes" id="UP000190951">
    <property type="component" value="Chromosome"/>
</dbReference>
<dbReference type="RefSeq" id="WP_077835625.1">
    <property type="nucleotide sequence ID" value="NZ_CP096983.1"/>
</dbReference>
<dbReference type="STRING" id="84029.CROST_28990"/>
<dbReference type="Gene3D" id="1.10.101.10">
    <property type="entry name" value="PGBD-like superfamily/PGBD"/>
    <property type="match status" value="1"/>
</dbReference>
<proteinExistence type="predicted"/>
<evidence type="ECO:0000313" key="2">
    <source>
        <dbReference type="Proteomes" id="UP000190951"/>
    </source>
</evidence>
<dbReference type="InterPro" id="IPR036365">
    <property type="entry name" value="PGBD-like_sf"/>
</dbReference>
<sequence>MKNLKLKALSLGIVSTVLISSSAFAATPASNFPTHPITVASPTATTKSNVFASSRTYGTSFGRYMTAQQVIDRGGVIQEGDTGEPVAQIQRILGITDDGIFGSQTRDAVRRFQLNQDKINRANNQPIIAPDGIVGPQTWAYMK</sequence>
<keyword evidence="2" id="KW-1185">Reference proteome</keyword>
<protein>
    <submittedName>
        <fullName evidence="1">Uncharacterized protein</fullName>
    </submittedName>
</protein>
<dbReference type="KEGG" id="crw:CROST_033260"/>